<evidence type="ECO:0000256" key="1">
    <source>
        <dbReference type="SAM" id="MobiDB-lite"/>
    </source>
</evidence>
<accession>A0A5C6PJI3</accession>
<proteinExistence type="predicted"/>
<dbReference type="AlphaFoldDB" id="A0A5C6PJI3"/>
<evidence type="ECO:0000313" key="3">
    <source>
        <dbReference type="Proteomes" id="UP000324091"/>
    </source>
</evidence>
<dbReference type="EMBL" id="RHFK02000003">
    <property type="protein sequence ID" value="TWW78487.1"/>
    <property type="molecule type" value="Genomic_DNA"/>
</dbReference>
<evidence type="ECO:0000313" key="2">
    <source>
        <dbReference type="EMBL" id="TWW78487.1"/>
    </source>
</evidence>
<name>A0A5C6PJI3_9TELE</name>
<feature type="compositionally biased region" description="Polar residues" evidence="1">
    <location>
        <begin position="16"/>
        <end position="31"/>
    </location>
</feature>
<dbReference type="Proteomes" id="UP000324091">
    <property type="component" value="Chromosome 11"/>
</dbReference>
<gene>
    <name evidence="2" type="ORF">D4764_11G0006080</name>
</gene>
<sequence length="240" mass="25580">MQGEEAEEHWPEPQRSGATPTSISAALTSPLRQRGGQGRLEDPSDLLAQATNSGSISTLRVWPVDSESDQQRPAFAVCLRRHGSHVGSVQPAWGRCLANSKPGHPSPDSTWLLLTSAYSPSGHGLVAVGRDATCLAHSISEIIAFDLHVEPMSLARTFHINIIERDGHCLTDTDRGVGVAPYLFESSWRSSSHRATLAAASPPSCPAQAPCPTSKCAGDTRELRGGPVRSKNAIGSGDFW</sequence>
<keyword evidence="3" id="KW-1185">Reference proteome</keyword>
<feature type="region of interest" description="Disordered" evidence="1">
    <location>
        <begin position="216"/>
        <end position="240"/>
    </location>
</feature>
<feature type="region of interest" description="Disordered" evidence="1">
    <location>
        <begin position="1"/>
        <end position="43"/>
    </location>
</feature>
<organism evidence="2 3">
    <name type="scientific">Takifugu flavidus</name>
    <name type="common">sansaifugu</name>
    <dbReference type="NCBI Taxonomy" id="433684"/>
    <lineage>
        <taxon>Eukaryota</taxon>
        <taxon>Metazoa</taxon>
        <taxon>Chordata</taxon>
        <taxon>Craniata</taxon>
        <taxon>Vertebrata</taxon>
        <taxon>Euteleostomi</taxon>
        <taxon>Actinopterygii</taxon>
        <taxon>Neopterygii</taxon>
        <taxon>Teleostei</taxon>
        <taxon>Neoteleostei</taxon>
        <taxon>Acanthomorphata</taxon>
        <taxon>Eupercaria</taxon>
        <taxon>Tetraodontiformes</taxon>
        <taxon>Tetradontoidea</taxon>
        <taxon>Tetraodontidae</taxon>
        <taxon>Takifugu</taxon>
    </lineage>
</organism>
<protein>
    <submittedName>
        <fullName evidence="2">Uncharacterized protein</fullName>
    </submittedName>
</protein>
<reference evidence="2 3" key="1">
    <citation type="submission" date="2019-04" db="EMBL/GenBank/DDBJ databases">
        <title>Chromosome genome assembly for Takifugu flavidus.</title>
        <authorList>
            <person name="Xiao S."/>
        </authorList>
    </citation>
    <scope>NUCLEOTIDE SEQUENCE [LARGE SCALE GENOMIC DNA]</scope>
    <source>
        <strain evidence="2">HTHZ2018</strain>
        <tissue evidence="2">Muscle</tissue>
    </source>
</reference>
<comment type="caution">
    <text evidence="2">The sequence shown here is derived from an EMBL/GenBank/DDBJ whole genome shotgun (WGS) entry which is preliminary data.</text>
</comment>